<dbReference type="AlphaFoldDB" id="A0A8J4Y349"/>
<dbReference type="EMBL" id="JACEEZ010014015">
    <property type="protein sequence ID" value="KAG0719752.1"/>
    <property type="molecule type" value="Genomic_DNA"/>
</dbReference>
<organism evidence="1 2">
    <name type="scientific">Chionoecetes opilio</name>
    <name type="common">Atlantic snow crab</name>
    <name type="synonym">Cancer opilio</name>
    <dbReference type="NCBI Taxonomy" id="41210"/>
    <lineage>
        <taxon>Eukaryota</taxon>
        <taxon>Metazoa</taxon>
        <taxon>Ecdysozoa</taxon>
        <taxon>Arthropoda</taxon>
        <taxon>Crustacea</taxon>
        <taxon>Multicrustacea</taxon>
        <taxon>Malacostraca</taxon>
        <taxon>Eumalacostraca</taxon>
        <taxon>Eucarida</taxon>
        <taxon>Decapoda</taxon>
        <taxon>Pleocyemata</taxon>
        <taxon>Brachyura</taxon>
        <taxon>Eubrachyura</taxon>
        <taxon>Majoidea</taxon>
        <taxon>Majidae</taxon>
        <taxon>Chionoecetes</taxon>
    </lineage>
</organism>
<comment type="caution">
    <text evidence="1">The sequence shown here is derived from an EMBL/GenBank/DDBJ whole genome shotgun (WGS) entry which is preliminary data.</text>
</comment>
<accession>A0A8J4Y349</accession>
<sequence length="299" mass="32813">MGRAPNGMLGHVVHDNTTCAGKQSHDLSLLTQHQPSKVLPSLLSCLSSARHSYHSEPLLPLPPTSLVLAYSYRSHSSISAPRFHPLLSHTSHTPFPLHHSSISNLTCPFVVNRPAHSHLSRLFFPQLAESLSRRVSTQAFSRTSASLLPSLGCTFVSLKRPPVGVAPSQVYEAYFHIPPGSFLHSSFHFYNLLLEFACFLSRLHFSYLHFPSRLMIPPQPTLLVLSFLSFFISLRHSITLAHTFCSGPNLLRLSPPPAYITIPSCTPFTCSSPPSQLLHTFATQANPAHSSGLSSPRGA</sequence>
<evidence type="ECO:0000313" key="2">
    <source>
        <dbReference type="Proteomes" id="UP000770661"/>
    </source>
</evidence>
<dbReference type="Proteomes" id="UP000770661">
    <property type="component" value="Unassembled WGS sequence"/>
</dbReference>
<proteinExistence type="predicted"/>
<protein>
    <submittedName>
        <fullName evidence="1">Uncharacterized protein</fullName>
    </submittedName>
</protein>
<keyword evidence="2" id="KW-1185">Reference proteome</keyword>
<reference evidence="1" key="1">
    <citation type="submission" date="2020-07" db="EMBL/GenBank/DDBJ databases">
        <title>The High-quality genome of the commercially important snow crab, Chionoecetes opilio.</title>
        <authorList>
            <person name="Jeong J.-H."/>
            <person name="Ryu S."/>
        </authorList>
    </citation>
    <scope>NUCLEOTIDE SEQUENCE</scope>
    <source>
        <strain evidence="1">MADBK_172401_WGS</strain>
        <tissue evidence="1">Digestive gland</tissue>
    </source>
</reference>
<gene>
    <name evidence="1" type="ORF">GWK47_007111</name>
</gene>
<name>A0A8J4Y349_CHIOP</name>
<evidence type="ECO:0000313" key="1">
    <source>
        <dbReference type="EMBL" id="KAG0719752.1"/>
    </source>
</evidence>